<feature type="coiled-coil region" evidence="9">
    <location>
        <begin position="179"/>
        <end position="210"/>
    </location>
</feature>
<comment type="similarity">
    <text evidence="8">Belongs to the tilB family.</text>
</comment>
<protein>
    <recommendedName>
        <fullName evidence="11">Dynein axonemal assembly factor 11-like CS domain-containing protein</fullName>
    </recommendedName>
</protein>
<evidence type="ECO:0000256" key="7">
    <source>
        <dbReference type="ARBA" id="ARBA00023273"/>
    </source>
</evidence>
<dbReference type="InterPro" id="IPR056496">
    <property type="entry name" value="CS_DNAAF11_C"/>
</dbReference>
<dbReference type="GO" id="GO:0005737">
    <property type="term" value="C:cytoplasm"/>
    <property type="evidence" value="ECO:0007669"/>
    <property type="project" value="UniProtKB-SubCell"/>
</dbReference>
<evidence type="ECO:0000256" key="3">
    <source>
        <dbReference type="ARBA" id="ARBA00022490"/>
    </source>
</evidence>
<dbReference type="Proteomes" id="UP001165160">
    <property type="component" value="Unassembled WGS sequence"/>
</dbReference>
<proteinExistence type="inferred from homology"/>
<feature type="region of interest" description="Disordered" evidence="10">
    <location>
        <begin position="453"/>
        <end position="483"/>
    </location>
</feature>
<feature type="compositionally biased region" description="Acidic residues" evidence="10">
    <location>
        <begin position="465"/>
        <end position="483"/>
    </location>
</feature>
<evidence type="ECO:0000256" key="4">
    <source>
        <dbReference type="ARBA" id="ARBA00022614"/>
    </source>
</evidence>
<dbReference type="PROSITE" id="PS51450">
    <property type="entry name" value="LRR"/>
    <property type="match status" value="2"/>
</dbReference>
<evidence type="ECO:0000256" key="1">
    <source>
        <dbReference type="ARBA" id="ARBA00004138"/>
    </source>
</evidence>
<dbReference type="InterPro" id="IPR032675">
    <property type="entry name" value="LRR_dom_sf"/>
</dbReference>
<keyword evidence="7" id="KW-0966">Cell projection</keyword>
<evidence type="ECO:0000259" key="11">
    <source>
        <dbReference type="Pfam" id="PF23602"/>
    </source>
</evidence>
<evidence type="ECO:0000256" key="9">
    <source>
        <dbReference type="SAM" id="Coils"/>
    </source>
</evidence>
<comment type="caution">
    <text evidence="12">The sequence shown here is derived from an EMBL/GenBank/DDBJ whole genome shotgun (WGS) entry which is preliminary data.</text>
</comment>
<dbReference type="PANTHER" id="PTHR18849:SF0">
    <property type="entry name" value="CILIA- AND FLAGELLA-ASSOCIATED PROTEIN 410-RELATED"/>
    <property type="match status" value="1"/>
</dbReference>
<gene>
    <name evidence="12" type="ORF">TrVE_jg12649</name>
</gene>
<organism evidence="12 13">
    <name type="scientific">Triparma verrucosa</name>
    <dbReference type="NCBI Taxonomy" id="1606542"/>
    <lineage>
        <taxon>Eukaryota</taxon>
        <taxon>Sar</taxon>
        <taxon>Stramenopiles</taxon>
        <taxon>Ochrophyta</taxon>
        <taxon>Bolidophyceae</taxon>
        <taxon>Parmales</taxon>
        <taxon>Triparmaceae</taxon>
        <taxon>Triparma</taxon>
    </lineage>
</organism>
<dbReference type="FunFam" id="3.80.10.10:FF:000052">
    <property type="entry name" value="Leucine rich repeat containing 6"/>
    <property type="match status" value="1"/>
</dbReference>
<evidence type="ECO:0000256" key="8">
    <source>
        <dbReference type="ARBA" id="ARBA00049982"/>
    </source>
</evidence>
<dbReference type="EMBL" id="BRXX01000394">
    <property type="protein sequence ID" value="GMI09173.1"/>
    <property type="molecule type" value="Genomic_DNA"/>
</dbReference>
<keyword evidence="13" id="KW-1185">Reference proteome</keyword>
<dbReference type="Pfam" id="PF14580">
    <property type="entry name" value="LRR_9"/>
    <property type="match status" value="1"/>
</dbReference>
<keyword evidence="5" id="KW-0677">Repeat</keyword>
<evidence type="ECO:0000256" key="6">
    <source>
        <dbReference type="ARBA" id="ARBA00023069"/>
    </source>
</evidence>
<feature type="region of interest" description="Disordered" evidence="10">
    <location>
        <begin position="249"/>
        <end position="270"/>
    </location>
</feature>
<evidence type="ECO:0000256" key="2">
    <source>
        <dbReference type="ARBA" id="ARBA00004496"/>
    </source>
</evidence>
<feature type="domain" description="Dynein axonemal assembly factor 11-like CS" evidence="11">
    <location>
        <begin position="255"/>
        <end position="376"/>
    </location>
</feature>
<dbReference type="Pfam" id="PF23602">
    <property type="entry name" value="CS_DNAAF11_C"/>
    <property type="match status" value="1"/>
</dbReference>
<dbReference type="SUPFAM" id="SSF52058">
    <property type="entry name" value="L domain-like"/>
    <property type="match status" value="1"/>
</dbReference>
<dbReference type="Gene3D" id="3.80.10.10">
    <property type="entry name" value="Ribonuclease Inhibitor"/>
    <property type="match status" value="1"/>
</dbReference>
<dbReference type="GO" id="GO:0005929">
    <property type="term" value="C:cilium"/>
    <property type="evidence" value="ECO:0007669"/>
    <property type="project" value="UniProtKB-SubCell"/>
</dbReference>
<keyword evidence="6" id="KW-0969">Cilium</keyword>
<accession>A0A9W7FBM5</accession>
<reference evidence="13" key="1">
    <citation type="journal article" date="2023" name="Commun. Biol.">
        <title>Genome analysis of Parmales, the sister group of diatoms, reveals the evolutionary specialization of diatoms from phago-mixotrophs to photoautotrophs.</title>
        <authorList>
            <person name="Ban H."/>
            <person name="Sato S."/>
            <person name="Yoshikawa S."/>
            <person name="Yamada K."/>
            <person name="Nakamura Y."/>
            <person name="Ichinomiya M."/>
            <person name="Sato N."/>
            <person name="Blanc-Mathieu R."/>
            <person name="Endo H."/>
            <person name="Kuwata A."/>
            <person name="Ogata H."/>
        </authorList>
    </citation>
    <scope>NUCLEOTIDE SEQUENCE [LARGE SCALE GENOMIC DNA]</scope>
    <source>
        <strain evidence="13">NIES 3699</strain>
    </source>
</reference>
<keyword evidence="3" id="KW-0963">Cytoplasm</keyword>
<dbReference type="InterPro" id="IPR001611">
    <property type="entry name" value="Leu-rich_rpt"/>
</dbReference>
<feature type="coiled-coil region" evidence="9">
    <location>
        <begin position="383"/>
        <end position="411"/>
    </location>
</feature>
<evidence type="ECO:0000313" key="13">
    <source>
        <dbReference type="Proteomes" id="UP001165160"/>
    </source>
</evidence>
<evidence type="ECO:0000313" key="12">
    <source>
        <dbReference type="EMBL" id="GMI09173.1"/>
    </source>
</evidence>
<evidence type="ECO:0000256" key="5">
    <source>
        <dbReference type="ARBA" id="ARBA00022737"/>
    </source>
</evidence>
<keyword evidence="9" id="KW-0175">Coiled coil</keyword>
<name>A0A9W7FBM5_9STRA</name>
<comment type="subcellular location">
    <subcellularLocation>
        <location evidence="1">Cell projection</location>
        <location evidence="1">Cilium</location>
    </subcellularLocation>
    <subcellularLocation>
        <location evidence="2">Cytoplasm</location>
    </subcellularLocation>
</comment>
<evidence type="ECO:0000256" key="10">
    <source>
        <dbReference type="SAM" id="MobiDB-lite"/>
    </source>
</evidence>
<dbReference type="AlphaFoldDB" id="A0A9W7FBM5"/>
<keyword evidence="4" id="KW-0433">Leucine-rich repeat</keyword>
<sequence>MASLTRELLRKRSEHNECMISTMEEISLHQEELTSIDPCLGLSCRHLKILLLQNNIIPRMENLHHLKDLEYLNLALNNVSKIEGLDRCEFLNKLDLTINFIDVDTLEESIDNLIDRSHLRDLYMMGNPAEQDWKGFKSYVVARLPQLNQLDGTEIKRGERIAAQQQLPALVSELRLLAKKRAEKRVVEEAEKLAEKTLKAEKALKKASKAAAIKAGKVVVEDVTSESESEEELTGHTPEVREEIYREMAEQKAEKDAREKENQPKWRGEPEFLAEQKSSITKAREREEKGTVRQCNEGKWSFKFDESLHPGSVTLTVSVQKHLSSSLIDVDCHPHYISIVIKSKVLRLLLPAEVKSNEAKAERSRTTGDLVITIPKVNVGENMVAIRAAKKDEERKKREEEARQIKLIEDREGSKIGTKIAELQGTVKIAGLVKKRDGGVGVDAIDLGMKEIKTTQTKIVKEKEEESEEEEEEEEDDEPPPIF</sequence>
<feature type="compositionally biased region" description="Basic and acidic residues" evidence="10">
    <location>
        <begin position="453"/>
        <end position="464"/>
    </location>
</feature>
<dbReference type="PANTHER" id="PTHR18849">
    <property type="entry name" value="LEUCINE RICH REPEAT PROTEIN"/>
    <property type="match status" value="1"/>
</dbReference>